<reference evidence="4 5" key="1">
    <citation type="submission" date="2024-08" db="EMBL/GenBank/DDBJ databases">
        <authorList>
            <person name="Will J Nash"/>
            <person name="Angela Man"/>
            <person name="Seanna McTaggart"/>
            <person name="Kendall Baker"/>
            <person name="Tom Barker"/>
            <person name="Leah Catchpole"/>
            <person name="Alex Durrant"/>
            <person name="Karim Gharbi"/>
            <person name="Naomi Irish"/>
            <person name="Gemy Kaithakottil"/>
            <person name="Debby Ku"/>
            <person name="Aaliyah Providence"/>
            <person name="Felix Shaw"/>
            <person name="David Swarbreck"/>
            <person name="Chris Watkins"/>
            <person name="Ann M. McCartney"/>
            <person name="Giulio Formenti"/>
            <person name="Alice Mouton"/>
            <person name="Noel Vella"/>
            <person name="Bjorn M von Reumont"/>
            <person name="Adriana Vella"/>
            <person name="Wilfried Haerty"/>
        </authorList>
    </citation>
    <scope>NUCLEOTIDE SEQUENCE [LARGE SCALE GENOMIC DNA]</scope>
</reference>
<keyword evidence="5" id="KW-1185">Reference proteome</keyword>
<feature type="compositionally biased region" description="Basic residues" evidence="1">
    <location>
        <begin position="32"/>
        <end position="47"/>
    </location>
</feature>
<comment type="caution">
    <text evidence="4">The sequence shown here is derived from an EMBL/GenBank/DDBJ whole genome shotgun (WGS) entry which is preliminary data.</text>
</comment>
<keyword evidence="2" id="KW-0812">Transmembrane</keyword>
<dbReference type="EMBL" id="CAXAJV020001287">
    <property type="protein sequence ID" value="CAL7936919.1"/>
    <property type="molecule type" value="Genomic_DNA"/>
</dbReference>
<proteinExistence type="predicted"/>
<evidence type="ECO:0000256" key="2">
    <source>
        <dbReference type="SAM" id="Phobius"/>
    </source>
</evidence>
<feature type="region of interest" description="Disordered" evidence="1">
    <location>
        <begin position="23"/>
        <end position="56"/>
    </location>
</feature>
<sequence>MKLTALFLLFLIVGALAISKRSDEHSGEGKGKNHHKHSSEEKHHHHKAEGTTHTGGSLGVTVASGITLGGTGSQPSNDCVSSSSNVLIQLAEALGVAISLLLKPVLQLLGFSSVGDLLLFVVKIVQELLDAVLHVPIQTLLNGTSAVTVFSGYPTLRTLIQLLVNILKIPLGLVGTLLAAVLALVSKLL</sequence>
<evidence type="ECO:0000313" key="4">
    <source>
        <dbReference type="EMBL" id="CAL7936919.1"/>
    </source>
</evidence>
<organism evidence="4 5">
    <name type="scientific">Xylocopa violacea</name>
    <name type="common">Violet carpenter bee</name>
    <name type="synonym">Apis violacea</name>
    <dbReference type="NCBI Taxonomy" id="135666"/>
    <lineage>
        <taxon>Eukaryota</taxon>
        <taxon>Metazoa</taxon>
        <taxon>Ecdysozoa</taxon>
        <taxon>Arthropoda</taxon>
        <taxon>Hexapoda</taxon>
        <taxon>Insecta</taxon>
        <taxon>Pterygota</taxon>
        <taxon>Neoptera</taxon>
        <taxon>Endopterygota</taxon>
        <taxon>Hymenoptera</taxon>
        <taxon>Apocrita</taxon>
        <taxon>Aculeata</taxon>
        <taxon>Apoidea</taxon>
        <taxon>Anthophila</taxon>
        <taxon>Apidae</taxon>
        <taxon>Xylocopa</taxon>
        <taxon>Xylocopa</taxon>
    </lineage>
</organism>
<name>A0ABP1N7G9_XYLVO</name>
<dbReference type="Proteomes" id="UP001642520">
    <property type="component" value="Unassembled WGS sequence"/>
</dbReference>
<protein>
    <submittedName>
        <fullName evidence="4">Uncharacterized protein</fullName>
    </submittedName>
</protein>
<keyword evidence="3" id="KW-0732">Signal</keyword>
<evidence type="ECO:0000256" key="1">
    <source>
        <dbReference type="SAM" id="MobiDB-lite"/>
    </source>
</evidence>
<keyword evidence="2" id="KW-1133">Transmembrane helix</keyword>
<feature type="signal peptide" evidence="3">
    <location>
        <begin position="1"/>
        <end position="17"/>
    </location>
</feature>
<accession>A0ABP1N7G9</accession>
<evidence type="ECO:0000313" key="5">
    <source>
        <dbReference type="Proteomes" id="UP001642520"/>
    </source>
</evidence>
<evidence type="ECO:0000256" key="3">
    <source>
        <dbReference type="SAM" id="SignalP"/>
    </source>
</evidence>
<gene>
    <name evidence="4" type="ORF">XYLVIOL_LOCUS2446</name>
</gene>
<keyword evidence="2" id="KW-0472">Membrane</keyword>
<feature type="chain" id="PRO_5046020411" evidence="3">
    <location>
        <begin position="18"/>
        <end position="189"/>
    </location>
</feature>
<feature type="transmembrane region" description="Helical" evidence="2">
    <location>
        <begin position="159"/>
        <end position="185"/>
    </location>
</feature>